<dbReference type="EMBL" id="CP009287">
    <property type="protein sequence ID" value="AIQ66746.1"/>
    <property type="molecule type" value="Genomic_DNA"/>
</dbReference>
<sequence length="170" mass="19648">MESRRLLRIEIWVFDAPWPVSPGPDQAGNCRYGLLKLTCPAGHSWSQGLLWEEKRVDLIQWSSFLRSIRRCRLEEAIQIVDRLGPRWEQSQRNLVSNALLHLKAKLQGKFIDTQVQTDYSYYHSVLAAGGKSSAGRMYYRPSRTLQLQQAWPEPDPAELINKSIAYYSIL</sequence>
<proteinExistence type="predicted"/>
<evidence type="ECO:0000313" key="2">
    <source>
        <dbReference type="Proteomes" id="UP000029500"/>
    </source>
</evidence>
<dbReference type="KEGG" id="pgm:PGRAT_03100"/>
<evidence type="ECO:0000313" key="1">
    <source>
        <dbReference type="EMBL" id="AIQ66746.1"/>
    </source>
</evidence>
<accession>A0A089LYY5</accession>
<dbReference type="OrthoDB" id="2611783at2"/>
<organism evidence="1 2">
    <name type="scientific">Paenibacillus graminis</name>
    <dbReference type="NCBI Taxonomy" id="189425"/>
    <lineage>
        <taxon>Bacteria</taxon>
        <taxon>Bacillati</taxon>
        <taxon>Bacillota</taxon>
        <taxon>Bacilli</taxon>
        <taxon>Bacillales</taxon>
        <taxon>Paenibacillaceae</taxon>
        <taxon>Paenibacillus</taxon>
    </lineage>
</organism>
<dbReference type="Proteomes" id="UP000029500">
    <property type="component" value="Chromosome"/>
</dbReference>
<dbReference type="HOGENOM" id="CLU_139750_0_0_9"/>
<dbReference type="AlphaFoldDB" id="A0A089LYY5"/>
<dbReference type="RefSeq" id="WP_025703944.1">
    <property type="nucleotide sequence ID" value="NZ_CP009287.1"/>
</dbReference>
<gene>
    <name evidence="1" type="ORF">PGRAT_03100</name>
</gene>
<dbReference type="eggNOG" id="ENOG5034C2U">
    <property type="taxonomic scope" value="Bacteria"/>
</dbReference>
<keyword evidence="2" id="KW-1185">Reference proteome</keyword>
<protein>
    <submittedName>
        <fullName evidence="1">Uncharacterized protein</fullName>
    </submittedName>
</protein>
<name>A0A089LYY5_9BACL</name>
<reference evidence="1 2" key="1">
    <citation type="submission" date="2014-08" db="EMBL/GenBank/DDBJ databases">
        <title>Comparative genomics of the Paenibacillus odorifer group.</title>
        <authorList>
            <person name="den Bakker H.C."/>
            <person name="Tsai Y.-C."/>
            <person name="Martin N."/>
            <person name="Korlach J."/>
            <person name="Wiedmann M."/>
        </authorList>
    </citation>
    <scope>NUCLEOTIDE SEQUENCE [LARGE SCALE GENOMIC DNA]</scope>
    <source>
        <strain evidence="1 2">DSM 15220</strain>
    </source>
</reference>